<evidence type="ECO:0000256" key="9">
    <source>
        <dbReference type="RuleBase" id="RU003435"/>
    </source>
</evidence>
<evidence type="ECO:0000256" key="6">
    <source>
        <dbReference type="ARBA" id="ARBA00023049"/>
    </source>
</evidence>
<keyword evidence="13" id="KW-1185">Reference proteome</keyword>
<dbReference type="Pfam" id="PF01432">
    <property type="entry name" value="Peptidase_M3"/>
    <property type="match status" value="1"/>
</dbReference>
<dbReference type="PANTHER" id="PTHR43660:SF1">
    <property type="entry name" value="DIPEPTIDYL CARBOXYPEPTIDASE"/>
    <property type="match status" value="1"/>
</dbReference>
<evidence type="ECO:0000259" key="10">
    <source>
        <dbReference type="Pfam" id="PF01432"/>
    </source>
</evidence>
<dbReference type="InterPro" id="IPR045090">
    <property type="entry name" value="Pept_M3A_M3B"/>
</dbReference>
<evidence type="ECO:0000256" key="4">
    <source>
        <dbReference type="ARBA" id="ARBA00022801"/>
    </source>
</evidence>
<dbReference type="InterPro" id="IPR001567">
    <property type="entry name" value="Pept_M3A_M3B_dom"/>
</dbReference>
<dbReference type="EC" id="3.4.24.70" evidence="8"/>
<keyword evidence="3 9" id="KW-0479">Metal-binding</keyword>
<dbReference type="InterPro" id="IPR045666">
    <property type="entry name" value="OpdA_N"/>
</dbReference>
<evidence type="ECO:0000256" key="3">
    <source>
        <dbReference type="ARBA" id="ARBA00022723"/>
    </source>
</evidence>
<sequence length="724" mass="82474">MHQKKTTQFLKSFCLCFLLLAIGCQETTKKEEPVKSDTTKTSNNILLQEWEGPYGGIPAFDKMKLADIIPAMRQGMKSQLEEIDIITSNKELPSFENTIIPYEKAGSELNRVQTYYSILSSNLSSPEFREIQGKLAPELSDFYSKISQNSLLFERIKTVFEEAQKKPLEADKQRLLQLIYTNFAMNGAELNNDKKARYAAINKELSSLYTTFSNNVLADEENYITYLSKDQLGGLSESMIKAAAKIASDNGKEGAYAITNTRSSMSPFLTYSTEREIREKVWKNYYSRGDNGDTFDNKEIIKKILTLRKERVQLLGFDNYAAWRLQNRMAKTPENAMELMNAVWPAAIARVKEEVHDMQNVADTNGDNLKIAPWDYRYYAEKVRKKKYDLDSDEVKQYLQLNKLTQALFYVAGELFNYDFTPVPEGSVPVFHEDVKVWDVTDRSTKAHIGLWYLDPFARPGKRSGAWATTYRSHTTFDGKKTVLASNNSNFVKPAPGEPVLVSWDDATTFFHEFGHALHFFSSNVKYPTLNSGVRDYTEFQSQLLERWLSTDNVINKFLVHHKTGEPIPGHLVNKIKKAATFNQGFATTEYLASALMDMKLHLADPSNIDITTFEKETLKELKMPKELVMRHRTPHFGHVFSGEGYATAYYGYMWADVLTSDAAEAFGEAPGGFYDKELASKLVTHLFSPRNAVDPAEAYKQFRGRDATIEALMKDRGFPIPKK</sequence>
<evidence type="ECO:0000259" key="11">
    <source>
        <dbReference type="Pfam" id="PF19310"/>
    </source>
</evidence>
<evidence type="ECO:0000256" key="8">
    <source>
        <dbReference type="ARBA" id="ARBA00026100"/>
    </source>
</evidence>
<gene>
    <name evidence="12" type="ORF">ACFSTE_10210</name>
</gene>
<dbReference type="InterPro" id="IPR024077">
    <property type="entry name" value="Neurolysin/TOP_dom2"/>
</dbReference>
<dbReference type="PROSITE" id="PS51257">
    <property type="entry name" value="PROKAR_LIPOPROTEIN"/>
    <property type="match status" value="1"/>
</dbReference>
<dbReference type="Proteomes" id="UP001597459">
    <property type="component" value="Unassembled WGS sequence"/>
</dbReference>
<feature type="domain" description="Oligopeptidase A N-terminal" evidence="11">
    <location>
        <begin position="92"/>
        <end position="195"/>
    </location>
</feature>
<keyword evidence="4 9" id="KW-0378">Hydrolase</keyword>
<dbReference type="CDD" id="cd06456">
    <property type="entry name" value="M3A_DCP"/>
    <property type="match status" value="1"/>
</dbReference>
<evidence type="ECO:0000256" key="1">
    <source>
        <dbReference type="ARBA" id="ARBA00006040"/>
    </source>
</evidence>
<dbReference type="InterPro" id="IPR024079">
    <property type="entry name" value="MetalloPept_cat_dom_sf"/>
</dbReference>
<evidence type="ECO:0000313" key="13">
    <source>
        <dbReference type="Proteomes" id="UP001597459"/>
    </source>
</evidence>
<evidence type="ECO:0000313" key="12">
    <source>
        <dbReference type="EMBL" id="MFD2591196.1"/>
    </source>
</evidence>
<comment type="cofactor">
    <cofactor evidence="9">
        <name>Zn(2+)</name>
        <dbReference type="ChEBI" id="CHEBI:29105"/>
    </cofactor>
    <text evidence="9">Binds 1 zinc ion.</text>
</comment>
<keyword evidence="6 9" id="KW-0482">Metalloprotease</keyword>
<dbReference type="SUPFAM" id="SSF55486">
    <property type="entry name" value="Metalloproteases ('zincins'), catalytic domain"/>
    <property type="match status" value="1"/>
</dbReference>
<keyword evidence="5 9" id="KW-0862">Zinc</keyword>
<evidence type="ECO:0000256" key="7">
    <source>
        <dbReference type="ARBA" id="ARBA00024603"/>
    </source>
</evidence>
<dbReference type="InterPro" id="IPR034005">
    <property type="entry name" value="M3A_DCP"/>
</dbReference>
<dbReference type="Pfam" id="PF19310">
    <property type="entry name" value="TOP_N"/>
    <property type="match status" value="1"/>
</dbReference>
<name>A0ABW5N8Q6_9FLAO</name>
<comment type="similarity">
    <text evidence="1 9">Belongs to the peptidase M3 family.</text>
</comment>
<protein>
    <recommendedName>
        <fullName evidence="8">oligopeptidase A</fullName>
        <ecNumber evidence="8">3.4.24.70</ecNumber>
    </recommendedName>
</protein>
<accession>A0ABW5N8Q6</accession>
<organism evidence="12 13">
    <name type="scientific">Aquimarina hainanensis</name>
    <dbReference type="NCBI Taxonomy" id="1578017"/>
    <lineage>
        <taxon>Bacteria</taxon>
        <taxon>Pseudomonadati</taxon>
        <taxon>Bacteroidota</taxon>
        <taxon>Flavobacteriia</taxon>
        <taxon>Flavobacteriales</taxon>
        <taxon>Flavobacteriaceae</taxon>
        <taxon>Aquimarina</taxon>
    </lineage>
</organism>
<evidence type="ECO:0000256" key="2">
    <source>
        <dbReference type="ARBA" id="ARBA00022670"/>
    </source>
</evidence>
<comment type="caution">
    <text evidence="12">The sequence shown here is derived from an EMBL/GenBank/DDBJ whole genome shotgun (WGS) entry which is preliminary data.</text>
</comment>
<proteinExistence type="inferred from homology"/>
<feature type="domain" description="Peptidase M3A/M3B catalytic" evidence="10">
    <location>
        <begin position="268"/>
        <end position="717"/>
    </location>
</feature>
<dbReference type="RefSeq" id="WP_378258933.1">
    <property type="nucleotide sequence ID" value="NZ_JBHSJV010000001.1"/>
</dbReference>
<evidence type="ECO:0000256" key="5">
    <source>
        <dbReference type="ARBA" id="ARBA00022833"/>
    </source>
</evidence>
<dbReference type="Gene3D" id="3.40.390.10">
    <property type="entry name" value="Collagenase (Catalytic Domain)"/>
    <property type="match status" value="1"/>
</dbReference>
<comment type="catalytic activity">
    <reaction evidence="7">
        <text>Hydrolysis of oligopeptides, with broad specificity. Gly or Ala commonly occur as P1 or P1' residues, but more distant residues are also important, as is shown by the fact that Z-Gly-Pro-Gly-|-Gly-Pro-Ala is cleaved, but not Z-(Gly)(5).</text>
        <dbReference type="EC" id="3.4.24.70"/>
    </reaction>
</comment>
<dbReference type="PANTHER" id="PTHR43660">
    <property type="entry name" value="DIPEPTIDYL CARBOXYPEPTIDASE"/>
    <property type="match status" value="1"/>
</dbReference>
<dbReference type="Gene3D" id="1.10.1370.10">
    <property type="entry name" value="Neurolysin, domain 3"/>
    <property type="match status" value="1"/>
</dbReference>
<keyword evidence="2 9" id="KW-0645">Protease</keyword>
<dbReference type="EMBL" id="JBHULX010000017">
    <property type="protein sequence ID" value="MFD2591196.1"/>
    <property type="molecule type" value="Genomic_DNA"/>
</dbReference>
<reference evidence="13" key="1">
    <citation type="journal article" date="2019" name="Int. J. Syst. Evol. Microbiol.">
        <title>The Global Catalogue of Microorganisms (GCM) 10K type strain sequencing project: providing services to taxonomists for standard genome sequencing and annotation.</title>
        <authorList>
            <consortium name="The Broad Institute Genomics Platform"/>
            <consortium name="The Broad Institute Genome Sequencing Center for Infectious Disease"/>
            <person name="Wu L."/>
            <person name="Ma J."/>
        </authorList>
    </citation>
    <scope>NUCLEOTIDE SEQUENCE [LARGE SCALE GENOMIC DNA]</scope>
    <source>
        <strain evidence="13">KCTC 42423</strain>
    </source>
</reference>